<organism evidence="1 2">
    <name type="scientific">Holotrichia oblita</name>
    <name type="common">Chafer beetle</name>
    <dbReference type="NCBI Taxonomy" id="644536"/>
    <lineage>
        <taxon>Eukaryota</taxon>
        <taxon>Metazoa</taxon>
        <taxon>Ecdysozoa</taxon>
        <taxon>Arthropoda</taxon>
        <taxon>Hexapoda</taxon>
        <taxon>Insecta</taxon>
        <taxon>Pterygota</taxon>
        <taxon>Neoptera</taxon>
        <taxon>Endopterygota</taxon>
        <taxon>Coleoptera</taxon>
        <taxon>Polyphaga</taxon>
        <taxon>Scarabaeiformia</taxon>
        <taxon>Scarabaeidae</taxon>
        <taxon>Melolonthinae</taxon>
        <taxon>Holotrichia</taxon>
    </lineage>
</organism>
<accession>A0ACB9T7X2</accession>
<reference evidence="1" key="1">
    <citation type="submission" date="2022-04" db="EMBL/GenBank/DDBJ databases">
        <title>Chromosome-scale genome assembly of Holotrichia oblita Faldermann.</title>
        <authorList>
            <person name="Rongchong L."/>
        </authorList>
    </citation>
    <scope>NUCLEOTIDE SEQUENCE</scope>
    <source>
        <strain evidence="1">81SQS9</strain>
    </source>
</reference>
<sequence>MSVIIDQFNVNSGIVKKYKDALHSNTKWHKVENVGDLDKLTVLNTIMKFCYPLHFIPVHYESCNNKAHFLLKNCGSAIERICNQNLIIKHPCINEQPFKLSIHLSTASTDDVRINIQDNVMKILYKRFNSQKGLLNLDNFVSDPDLEEFCPLSQPKLLFYIFHLSKNLPIKYLKLSNNQIESLKAMEGLSGMTTLIEFQLEELCLDGNPLCDKCDEFSYGKDAKRLLPTLKKIDGYRIQSNPFVQHRRNYLCSQTGFDLVDQFLEHYFTLYDADNRSVLDGLYHEEAIFSLTASFKSMQSTSTNARLQAYNKVSRNLMNLATFTGSDEFLFAGPSDILKVLCALPQSEHDPFSFNVDLISYTEKIAILIVSGIFREMKQTLGEEDRLLYFTRTFVLRAGNDREYTILNEMVHISNATTFQASIAFKKVRAPTDDYIPIPRPMNTEEMLEILRAIETLTGMNREWSKKCLEECHFILEKALALFVELYKMDKIPSTAFDIGSHISTKRTDIQIPVIAKRGTVDQSQTVSMRSIPGRTQKLIVTDNLIKNRVVNQNTSEGRKLVTNVSNFNAGFATKELPSCTQTSSDYIIKSKSNQSYIQRSIPVIQRGLSKLEPKKQTSKDVRIRRIRAANEDSSLIQITVDKTFPVAPK</sequence>
<evidence type="ECO:0000313" key="2">
    <source>
        <dbReference type="Proteomes" id="UP001056778"/>
    </source>
</evidence>
<name>A0ACB9T7X2_HOLOL</name>
<protein>
    <submittedName>
        <fullName evidence="1">Nuclear rna export factor</fullName>
    </submittedName>
</protein>
<dbReference type="Proteomes" id="UP001056778">
    <property type="component" value="Chromosome 4"/>
</dbReference>
<dbReference type="EMBL" id="CM043018">
    <property type="protein sequence ID" value="KAI4462906.1"/>
    <property type="molecule type" value="Genomic_DNA"/>
</dbReference>
<keyword evidence="2" id="KW-1185">Reference proteome</keyword>
<evidence type="ECO:0000313" key="1">
    <source>
        <dbReference type="EMBL" id="KAI4462906.1"/>
    </source>
</evidence>
<comment type="caution">
    <text evidence="1">The sequence shown here is derived from an EMBL/GenBank/DDBJ whole genome shotgun (WGS) entry which is preliminary data.</text>
</comment>
<proteinExistence type="predicted"/>
<gene>
    <name evidence="1" type="ORF">MML48_4g00017142</name>
</gene>